<dbReference type="GO" id="GO:0008959">
    <property type="term" value="F:phosphate acetyltransferase activity"/>
    <property type="evidence" value="ECO:0007669"/>
    <property type="project" value="UniProtKB-EC"/>
</dbReference>
<dbReference type="Gene3D" id="3.40.50.10750">
    <property type="entry name" value="Isocitrate/Isopropylmalate dehydrogenase-like"/>
    <property type="match status" value="1"/>
</dbReference>
<dbReference type="InterPro" id="IPR042113">
    <property type="entry name" value="P_AcTrfase_dom1"/>
</dbReference>
<dbReference type="PANTHER" id="PTHR43356">
    <property type="entry name" value="PHOSPHATE ACETYLTRANSFERASE"/>
    <property type="match status" value="1"/>
</dbReference>
<organism evidence="6 7">
    <name type="scientific">Gemmatimonas groenlandica</name>
    <dbReference type="NCBI Taxonomy" id="2732249"/>
    <lineage>
        <taxon>Bacteria</taxon>
        <taxon>Pseudomonadati</taxon>
        <taxon>Gemmatimonadota</taxon>
        <taxon>Gemmatimonadia</taxon>
        <taxon>Gemmatimonadales</taxon>
        <taxon>Gemmatimonadaceae</taxon>
        <taxon>Gemmatimonas</taxon>
    </lineage>
</organism>
<accession>A0A6M4IJG7</accession>
<dbReference type="InterPro" id="IPR042112">
    <property type="entry name" value="P_AcTrfase_dom2"/>
</dbReference>
<dbReference type="Pfam" id="PF01515">
    <property type="entry name" value="PTA_PTB"/>
    <property type="match status" value="1"/>
</dbReference>
<dbReference type="SUPFAM" id="SSF53659">
    <property type="entry name" value="Isocitrate/Isopropylmalate dehydrogenase-like"/>
    <property type="match status" value="1"/>
</dbReference>
<dbReference type="RefSeq" id="WP_171224330.1">
    <property type="nucleotide sequence ID" value="NZ_CP053085.1"/>
</dbReference>
<dbReference type="InterPro" id="IPR002505">
    <property type="entry name" value="PTA_PTB"/>
</dbReference>
<dbReference type="AlphaFoldDB" id="A0A6M4IJG7"/>
<sequence length="345" mass="35865">MSTVPSFDDAAGAFLRSVHERAAAAPRTILFPEATDIRTVEAVIALGKLGSVVPVLVRRNDAPTGVVPSRSVEMIDPLTDPRTPRVVEHLLARRGAKGLSREDAERLARDPLYFADSLVALGEADGCVAGAVHTTADVLRAAIWTIGAAPGVRTVSSSFYLIVPPFRGSETEVLTFTDCAVIPDPTARQLADIAIAAAADRRRIVGDEPRVAFLSYSSMGSADGPTVSKVREAVSIVRAEAPGVIVSGELQADAALLPEIARRKAPGEGAAGTANVLVFPSLDAGNIAYKLVQRVAHGTAIGPILQGLARPCSDLSRGATSHDIVHVAAITALQAGNHARSSTAS</sequence>
<evidence type="ECO:0000256" key="4">
    <source>
        <dbReference type="ARBA" id="ARBA00023315"/>
    </source>
</evidence>
<keyword evidence="4" id="KW-0012">Acyltransferase</keyword>
<dbReference type="Gene3D" id="3.40.50.10950">
    <property type="match status" value="1"/>
</dbReference>
<evidence type="ECO:0000256" key="3">
    <source>
        <dbReference type="ARBA" id="ARBA00022679"/>
    </source>
</evidence>
<proteinExistence type="inferred from homology"/>
<dbReference type="EMBL" id="CP053085">
    <property type="protein sequence ID" value="QJR34903.1"/>
    <property type="molecule type" value="Genomic_DNA"/>
</dbReference>
<keyword evidence="7" id="KW-1185">Reference proteome</keyword>
<name>A0A6M4IJG7_9BACT</name>
<dbReference type="PANTHER" id="PTHR43356:SF3">
    <property type="entry name" value="PHOSPHATE ACETYLTRANSFERASE"/>
    <property type="match status" value="1"/>
</dbReference>
<keyword evidence="3" id="KW-0808">Transferase</keyword>
<dbReference type="InterPro" id="IPR012147">
    <property type="entry name" value="P_Ac_Bu_trans"/>
</dbReference>
<dbReference type="PIRSF" id="PIRSF000428">
    <property type="entry name" value="P_Ac_trans"/>
    <property type="match status" value="1"/>
</dbReference>
<evidence type="ECO:0000313" key="6">
    <source>
        <dbReference type="EMBL" id="QJR34903.1"/>
    </source>
</evidence>
<feature type="domain" description="Phosphate acetyl/butaryl transferase" evidence="5">
    <location>
        <begin position="14"/>
        <end position="332"/>
    </location>
</feature>
<evidence type="ECO:0000313" key="7">
    <source>
        <dbReference type="Proteomes" id="UP000500938"/>
    </source>
</evidence>
<protein>
    <submittedName>
        <fullName evidence="6">Phosphotransacetylase</fullName>
    </submittedName>
</protein>
<dbReference type="Proteomes" id="UP000500938">
    <property type="component" value="Chromosome"/>
</dbReference>
<dbReference type="NCBIfam" id="NF007233">
    <property type="entry name" value="PRK09653.1"/>
    <property type="match status" value="1"/>
</dbReference>
<evidence type="ECO:0000259" key="5">
    <source>
        <dbReference type="Pfam" id="PF01515"/>
    </source>
</evidence>
<evidence type="ECO:0000256" key="1">
    <source>
        <dbReference type="ARBA" id="ARBA00000705"/>
    </source>
</evidence>
<evidence type="ECO:0000256" key="2">
    <source>
        <dbReference type="ARBA" id="ARBA00005656"/>
    </source>
</evidence>
<comment type="similarity">
    <text evidence="2">Belongs to the phosphate acetyltransferase and butyryltransferase family.</text>
</comment>
<gene>
    <name evidence="6" type="ORF">HKW67_04920</name>
</gene>
<comment type="catalytic activity">
    <reaction evidence="1">
        <text>acetyl-CoA + phosphate = acetyl phosphate + CoA</text>
        <dbReference type="Rhea" id="RHEA:19521"/>
        <dbReference type="ChEBI" id="CHEBI:22191"/>
        <dbReference type="ChEBI" id="CHEBI:43474"/>
        <dbReference type="ChEBI" id="CHEBI:57287"/>
        <dbReference type="ChEBI" id="CHEBI:57288"/>
        <dbReference type="EC" id="2.3.1.8"/>
    </reaction>
</comment>
<dbReference type="KEGG" id="ggr:HKW67_04920"/>
<reference evidence="6 7" key="1">
    <citation type="submission" date="2020-05" db="EMBL/GenBank/DDBJ databases">
        <title>Complete genome sequence of Gemmatimonas greenlandica TET16.</title>
        <authorList>
            <person name="Zeng Y."/>
        </authorList>
    </citation>
    <scope>NUCLEOTIDE SEQUENCE [LARGE SCALE GENOMIC DNA]</scope>
    <source>
        <strain evidence="6 7">TET16</strain>
    </source>
</reference>
<dbReference type="InterPro" id="IPR050500">
    <property type="entry name" value="Phos_Acetyltrans/Butyryltrans"/>
</dbReference>